<proteinExistence type="predicted"/>
<sequence>MELKAITESSPPKRPPGIRGLVLRSRFSNATLAVYWRSETHSSHPSSPSPHITPDTQLKRLMYYLLPVRYYNN</sequence>
<name>A0A5B7F0K8_PORTR</name>
<dbReference type="EMBL" id="VSRR010004238">
    <property type="protein sequence ID" value="MPC39037.1"/>
    <property type="molecule type" value="Genomic_DNA"/>
</dbReference>
<gene>
    <name evidence="1" type="ORF">E2C01_032556</name>
</gene>
<evidence type="ECO:0000313" key="2">
    <source>
        <dbReference type="Proteomes" id="UP000324222"/>
    </source>
</evidence>
<dbReference type="AlphaFoldDB" id="A0A5B7F0K8"/>
<keyword evidence="2" id="KW-1185">Reference proteome</keyword>
<evidence type="ECO:0000313" key="1">
    <source>
        <dbReference type="EMBL" id="MPC39037.1"/>
    </source>
</evidence>
<protein>
    <submittedName>
        <fullName evidence="1">Uncharacterized protein</fullName>
    </submittedName>
</protein>
<dbReference type="Proteomes" id="UP000324222">
    <property type="component" value="Unassembled WGS sequence"/>
</dbReference>
<accession>A0A5B7F0K8</accession>
<reference evidence="1 2" key="1">
    <citation type="submission" date="2019-05" db="EMBL/GenBank/DDBJ databases">
        <title>Another draft genome of Portunus trituberculatus and its Hox gene families provides insights of decapod evolution.</title>
        <authorList>
            <person name="Jeong J.-H."/>
            <person name="Song I."/>
            <person name="Kim S."/>
            <person name="Choi T."/>
            <person name="Kim D."/>
            <person name="Ryu S."/>
            <person name="Kim W."/>
        </authorList>
    </citation>
    <scope>NUCLEOTIDE SEQUENCE [LARGE SCALE GENOMIC DNA]</scope>
    <source>
        <tissue evidence="1">Muscle</tissue>
    </source>
</reference>
<organism evidence="1 2">
    <name type="scientific">Portunus trituberculatus</name>
    <name type="common">Swimming crab</name>
    <name type="synonym">Neptunus trituberculatus</name>
    <dbReference type="NCBI Taxonomy" id="210409"/>
    <lineage>
        <taxon>Eukaryota</taxon>
        <taxon>Metazoa</taxon>
        <taxon>Ecdysozoa</taxon>
        <taxon>Arthropoda</taxon>
        <taxon>Crustacea</taxon>
        <taxon>Multicrustacea</taxon>
        <taxon>Malacostraca</taxon>
        <taxon>Eumalacostraca</taxon>
        <taxon>Eucarida</taxon>
        <taxon>Decapoda</taxon>
        <taxon>Pleocyemata</taxon>
        <taxon>Brachyura</taxon>
        <taxon>Eubrachyura</taxon>
        <taxon>Portunoidea</taxon>
        <taxon>Portunidae</taxon>
        <taxon>Portuninae</taxon>
        <taxon>Portunus</taxon>
    </lineage>
</organism>
<comment type="caution">
    <text evidence="1">The sequence shown here is derived from an EMBL/GenBank/DDBJ whole genome shotgun (WGS) entry which is preliminary data.</text>
</comment>